<name>A0A068NTL2_FIMGI</name>
<feature type="domain" description="NAD-dependent epimerase/dehydratase" evidence="3">
    <location>
        <begin position="43"/>
        <end position="171"/>
    </location>
</feature>
<dbReference type="AlphaFoldDB" id="A0A068NTL2"/>
<dbReference type="SUPFAM" id="SSF51735">
    <property type="entry name" value="NAD(P)-binding Rossmann-fold domains"/>
    <property type="match status" value="1"/>
</dbReference>
<organism evidence="4 5">
    <name type="scientific">Fimbriimonas ginsengisoli Gsoil 348</name>
    <dbReference type="NCBI Taxonomy" id="661478"/>
    <lineage>
        <taxon>Bacteria</taxon>
        <taxon>Bacillati</taxon>
        <taxon>Armatimonadota</taxon>
        <taxon>Fimbriimonadia</taxon>
        <taxon>Fimbriimonadales</taxon>
        <taxon>Fimbriimonadaceae</taxon>
        <taxon>Fimbriimonas</taxon>
    </lineage>
</organism>
<evidence type="ECO:0000313" key="5">
    <source>
        <dbReference type="Proteomes" id="UP000027982"/>
    </source>
</evidence>
<comment type="similarity">
    <text evidence="1">Belongs to the NAD(P)-dependent epimerase/dehydratase family.</text>
</comment>
<feature type="compositionally biased region" description="Basic and acidic residues" evidence="2">
    <location>
        <begin position="16"/>
        <end position="34"/>
    </location>
</feature>
<proteinExistence type="inferred from homology"/>
<dbReference type="Pfam" id="PF01370">
    <property type="entry name" value="Epimerase"/>
    <property type="match status" value="2"/>
</dbReference>
<dbReference type="STRING" id="661478.OP10G_3324"/>
<accession>A0A068NTL2</accession>
<keyword evidence="5" id="KW-1185">Reference proteome</keyword>
<dbReference type="Gene3D" id="3.40.50.720">
    <property type="entry name" value="NAD(P)-binding Rossmann-like Domain"/>
    <property type="match status" value="1"/>
</dbReference>
<dbReference type="InterPro" id="IPR036291">
    <property type="entry name" value="NAD(P)-bd_dom_sf"/>
</dbReference>
<dbReference type="HOGENOM" id="CLU_007383_1_7_0"/>
<evidence type="ECO:0000256" key="1">
    <source>
        <dbReference type="ARBA" id="ARBA00007637"/>
    </source>
</evidence>
<dbReference type="KEGG" id="fgi:OP10G_3324"/>
<sequence>MLGGGAPPGRPACRFAAKDLDDREREEKRREEKRREKKMNKSVLITGGAGFIGSHLADELLANGYRVRILDSLSPQVHGSDGKRPDYLSPDVELMVGDVRNPEAVKRALIGIDHVYHFAAIVGVGQSMYDIARYTEVNNLGTAVVLEALVAQPVEHLVIASSMSLYGEGLYKRPDGQIAEASERSIDQLRAQDWQVRDVEGNALTPVATPEWKRPTLPSIYALSKYDQERMCLMIGKAYNIPTVALRFFNAFGTRQALSNPYTGVLAIFGSRLLNDKPPLIFEDGQQLRDFVSVKDVARSCRLAIEREEATGRAINVGSGMSYTIEETARKVAKAMGKEHIEPEICGQYRVGDVRHCFPDITLARELLGYEPQILLDDGLAELAEWLQEQTAIDKVDEMRQQLASRGLTI</sequence>
<gene>
    <name evidence="4" type="ORF">OP10G_3324</name>
</gene>
<dbReference type="PANTHER" id="PTHR43000">
    <property type="entry name" value="DTDP-D-GLUCOSE 4,6-DEHYDRATASE-RELATED"/>
    <property type="match status" value="1"/>
</dbReference>
<dbReference type="Proteomes" id="UP000027982">
    <property type="component" value="Chromosome"/>
</dbReference>
<dbReference type="InterPro" id="IPR001509">
    <property type="entry name" value="Epimerase_deHydtase"/>
</dbReference>
<evidence type="ECO:0000256" key="2">
    <source>
        <dbReference type="SAM" id="MobiDB-lite"/>
    </source>
</evidence>
<dbReference type="EMBL" id="CP007139">
    <property type="protein sequence ID" value="AIE86692.1"/>
    <property type="molecule type" value="Genomic_DNA"/>
</dbReference>
<protein>
    <submittedName>
        <fullName evidence="4">NAD-dependent epimerase/dehydratase</fullName>
    </submittedName>
</protein>
<evidence type="ECO:0000313" key="4">
    <source>
        <dbReference type="EMBL" id="AIE86692.1"/>
    </source>
</evidence>
<evidence type="ECO:0000259" key="3">
    <source>
        <dbReference type="Pfam" id="PF01370"/>
    </source>
</evidence>
<feature type="domain" description="NAD-dependent epimerase/dehydratase" evidence="3">
    <location>
        <begin position="219"/>
        <end position="318"/>
    </location>
</feature>
<dbReference type="eggNOG" id="COG0451">
    <property type="taxonomic scope" value="Bacteria"/>
</dbReference>
<feature type="region of interest" description="Disordered" evidence="2">
    <location>
        <begin position="1"/>
        <end position="39"/>
    </location>
</feature>
<reference evidence="4 5" key="1">
    <citation type="journal article" date="2014" name="PLoS ONE">
        <title>The first complete genome sequence of the class fimbriimonadia in the phylum armatimonadetes.</title>
        <authorList>
            <person name="Hu Z.Y."/>
            <person name="Wang Y.Z."/>
            <person name="Im W.T."/>
            <person name="Wang S.Y."/>
            <person name="Zhao G.P."/>
            <person name="Zheng H.J."/>
            <person name="Quan Z.X."/>
        </authorList>
    </citation>
    <scope>NUCLEOTIDE SEQUENCE [LARGE SCALE GENOMIC DNA]</scope>
    <source>
        <strain evidence="4">Gsoil 348</strain>
    </source>
</reference>